<dbReference type="RefSeq" id="WP_211855363.1">
    <property type="nucleotide sequence ID" value="NZ_JAAGBB010000037.1"/>
</dbReference>
<dbReference type="Proteomes" id="UP001196870">
    <property type="component" value="Unassembled WGS sequence"/>
</dbReference>
<evidence type="ECO:0000313" key="2">
    <source>
        <dbReference type="Proteomes" id="UP001196870"/>
    </source>
</evidence>
<protein>
    <submittedName>
        <fullName evidence="1">Uncharacterized protein</fullName>
    </submittedName>
</protein>
<comment type="caution">
    <text evidence="1">The sequence shown here is derived from an EMBL/GenBank/DDBJ whole genome shotgun (WGS) entry which is preliminary data.</text>
</comment>
<dbReference type="EMBL" id="JAAGBB010000037">
    <property type="protein sequence ID" value="MBR0667584.1"/>
    <property type="molecule type" value="Genomic_DNA"/>
</dbReference>
<keyword evidence="2" id="KW-1185">Reference proteome</keyword>
<name>A0ABS5F4Y4_9PROT</name>
<proteinExistence type="predicted"/>
<evidence type="ECO:0000313" key="1">
    <source>
        <dbReference type="EMBL" id="MBR0667584.1"/>
    </source>
</evidence>
<accession>A0ABS5F4Y4</accession>
<sequence>MQENYLAVSMDIEQRSFGPDEISAAKQRFDDGIGGGAAAAYLELQEEEG</sequence>
<organism evidence="1 2">
    <name type="scientific">Plastoroseomonas hellenica</name>
    <dbReference type="NCBI Taxonomy" id="2687306"/>
    <lineage>
        <taxon>Bacteria</taxon>
        <taxon>Pseudomonadati</taxon>
        <taxon>Pseudomonadota</taxon>
        <taxon>Alphaproteobacteria</taxon>
        <taxon>Acetobacterales</taxon>
        <taxon>Acetobacteraceae</taxon>
        <taxon>Plastoroseomonas</taxon>
    </lineage>
</organism>
<gene>
    <name evidence="1" type="ORF">GXW71_24720</name>
</gene>
<reference evidence="2" key="1">
    <citation type="journal article" date="2021" name="Syst. Appl. Microbiol.">
        <title>Roseomonas hellenica sp. nov., isolated from roots of wild-growing Alkanna tinctoria.</title>
        <authorList>
            <person name="Rat A."/>
            <person name="Naranjo H.D."/>
            <person name="Lebbe L."/>
            <person name="Cnockaert M."/>
            <person name="Krigas N."/>
            <person name="Grigoriadou K."/>
            <person name="Maloupa E."/>
            <person name="Willems A."/>
        </authorList>
    </citation>
    <scope>NUCLEOTIDE SEQUENCE [LARGE SCALE GENOMIC DNA]</scope>
    <source>
        <strain evidence="2">LMG 31523</strain>
    </source>
</reference>